<protein>
    <recommendedName>
        <fullName evidence="3">Histidine kinase/HSP90-like ATPase domain-containing protein</fullName>
    </recommendedName>
</protein>
<dbReference type="InterPro" id="IPR003594">
    <property type="entry name" value="HATPase_dom"/>
</dbReference>
<gene>
    <name evidence="4" type="ORF">F4692_001021</name>
</gene>
<dbReference type="EMBL" id="JACCBW010000001">
    <property type="protein sequence ID" value="NYE35917.1"/>
    <property type="molecule type" value="Genomic_DNA"/>
</dbReference>
<evidence type="ECO:0000259" key="3">
    <source>
        <dbReference type="Pfam" id="PF13581"/>
    </source>
</evidence>
<proteinExistence type="predicted"/>
<dbReference type="PANTHER" id="PTHR35526">
    <property type="entry name" value="ANTI-SIGMA-F FACTOR RSBW-RELATED"/>
    <property type="match status" value="1"/>
</dbReference>
<dbReference type="Pfam" id="PF13581">
    <property type="entry name" value="HATPase_c_2"/>
    <property type="match status" value="1"/>
</dbReference>
<dbReference type="InterPro" id="IPR036890">
    <property type="entry name" value="HATPase_C_sf"/>
</dbReference>
<evidence type="ECO:0000256" key="1">
    <source>
        <dbReference type="ARBA" id="ARBA00022527"/>
    </source>
</evidence>
<dbReference type="Gene3D" id="3.30.565.10">
    <property type="entry name" value="Histidine kinase-like ATPase, C-terminal domain"/>
    <property type="match status" value="1"/>
</dbReference>
<dbReference type="InterPro" id="IPR050267">
    <property type="entry name" value="Anti-sigma-factor_SerPK"/>
</dbReference>
<name>A0A7Y9H0U8_9ACTN</name>
<dbReference type="Proteomes" id="UP000549911">
    <property type="component" value="Unassembled WGS sequence"/>
</dbReference>
<evidence type="ECO:0000313" key="4">
    <source>
        <dbReference type="EMBL" id="NYE35917.1"/>
    </source>
</evidence>
<comment type="caution">
    <text evidence="4">The sequence shown here is derived from an EMBL/GenBank/DDBJ whole genome shotgun (WGS) entry which is preliminary data.</text>
</comment>
<keyword evidence="1" id="KW-0723">Serine/threonine-protein kinase</keyword>
<reference evidence="4 5" key="1">
    <citation type="submission" date="2020-07" db="EMBL/GenBank/DDBJ databases">
        <authorList>
            <person name="Partida-Martinez L."/>
            <person name="Huntemann M."/>
            <person name="Clum A."/>
            <person name="Wang J."/>
            <person name="Palaniappan K."/>
            <person name="Ritter S."/>
            <person name="Chen I.-M."/>
            <person name="Stamatis D."/>
            <person name="Reddy T."/>
            <person name="O'Malley R."/>
            <person name="Daum C."/>
            <person name="Shapiro N."/>
            <person name="Ivanova N."/>
            <person name="Kyrpides N."/>
            <person name="Woyke T."/>
        </authorList>
    </citation>
    <scope>NUCLEOTIDE SEQUENCE [LARGE SCALE GENOMIC DNA]</scope>
    <source>
        <strain evidence="4 5">AT2.17</strain>
    </source>
</reference>
<dbReference type="CDD" id="cd16936">
    <property type="entry name" value="HATPase_RsbW-like"/>
    <property type="match status" value="1"/>
</dbReference>
<reference evidence="4 5" key="2">
    <citation type="submission" date="2020-08" db="EMBL/GenBank/DDBJ databases">
        <title>The Agave Microbiome: Exploring the role of microbial communities in plant adaptations to desert environments.</title>
        <authorList>
            <person name="Partida-Martinez L.P."/>
        </authorList>
    </citation>
    <scope>NUCLEOTIDE SEQUENCE [LARGE SCALE GENOMIC DNA]</scope>
    <source>
        <strain evidence="4 5">AT2.17</strain>
    </source>
</reference>
<feature type="domain" description="Histidine kinase/HSP90-like ATPase" evidence="3">
    <location>
        <begin position="10"/>
        <end position="126"/>
    </location>
</feature>
<dbReference type="RefSeq" id="WP_179618516.1">
    <property type="nucleotide sequence ID" value="NZ_JACCBW010000001.1"/>
</dbReference>
<accession>A0A7Y9H0U8</accession>
<keyword evidence="1" id="KW-0418">Kinase</keyword>
<keyword evidence="5" id="KW-1185">Reference proteome</keyword>
<keyword evidence="1" id="KW-0808">Transferase</keyword>
<dbReference type="PANTHER" id="PTHR35526:SF3">
    <property type="entry name" value="ANTI-SIGMA-F FACTOR RSBW"/>
    <property type="match status" value="1"/>
</dbReference>
<dbReference type="AlphaFoldDB" id="A0A7Y9H0U8"/>
<feature type="region of interest" description="Disordered" evidence="2">
    <location>
        <begin position="293"/>
        <end position="312"/>
    </location>
</feature>
<evidence type="ECO:0000256" key="2">
    <source>
        <dbReference type="SAM" id="MobiDB-lite"/>
    </source>
</evidence>
<organism evidence="4 5">
    <name type="scientific">Nocardioides cavernae</name>
    <dbReference type="NCBI Taxonomy" id="1921566"/>
    <lineage>
        <taxon>Bacteria</taxon>
        <taxon>Bacillati</taxon>
        <taxon>Actinomycetota</taxon>
        <taxon>Actinomycetes</taxon>
        <taxon>Propionibacteriales</taxon>
        <taxon>Nocardioidaceae</taxon>
        <taxon>Nocardioides</taxon>
    </lineage>
</organism>
<evidence type="ECO:0000313" key="5">
    <source>
        <dbReference type="Proteomes" id="UP000549911"/>
    </source>
</evidence>
<sequence length="312" mass="34388">MPLSSELTLASSPRAAADARRWVSDICERLERADLVECAELGVSELVANALLHASAPYKVRVRGTATHPRIEVLDGSTRPPVPPTVPLDGADELDLLLTFGRGLSMVAQCAVAWGATIEDDGKIVWFEPATEMADTRSAEWVIDHQERDLPEPTSDAAVEVSLLGMDVPLYLSLIRQYSELRRELRLLSLSHQSDYPLAGDLTSMFANFERQFPESYWEQVRAAESQGLPRTDITFPMVRESGPIFVTMSEMFDVADAFCRAERLLAMARTTPQRSFHNWLLGELVHQLDGASARPWAGDPPPGATSASRVG</sequence>